<evidence type="ECO:0000256" key="1">
    <source>
        <dbReference type="SAM" id="SignalP"/>
    </source>
</evidence>
<organism evidence="3 4">
    <name type="scientific">Paenibacillus rhizolycopersici</name>
    <dbReference type="NCBI Taxonomy" id="2780073"/>
    <lineage>
        <taxon>Bacteria</taxon>
        <taxon>Bacillati</taxon>
        <taxon>Bacillota</taxon>
        <taxon>Bacilli</taxon>
        <taxon>Bacillales</taxon>
        <taxon>Paenibacillaceae</taxon>
        <taxon>Paenibacillus</taxon>
    </lineage>
</organism>
<dbReference type="InterPro" id="IPR036582">
    <property type="entry name" value="Mao_N_sf"/>
</dbReference>
<name>A0ABS2H5L4_9BACL</name>
<reference evidence="3 4" key="1">
    <citation type="submission" date="2021-01" db="EMBL/GenBank/DDBJ databases">
        <title>Paenibacillus sp.nov. isolated from the rhizosphere soil of tomato plant.</title>
        <authorList>
            <person name="Thin K.K."/>
            <person name="Zhang X."/>
            <person name="He S."/>
        </authorList>
    </citation>
    <scope>NUCLEOTIDE SEQUENCE [LARGE SCALE GENOMIC DNA]</scope>
    <source>
        <strain evidence="3 4">DXFW5</strain>
    </source>
</reference>
<dbReference type="InterPro" id="IPR012854">
    <property type="entry name" value="Cu_amine_oxidase-like_N"/>
</dbReference>
<sequence length="171" mass="18070">MKKIVLVIAACALLGSASVAAAAPTAKAVKATIKYFNFVVNGQTKLTADALVFNGATYVPIRDAASLFNYETTYHAATKSISFSSKNDWITLSELVASNARLSASQSDDTPNVYVIRAGNEIAFSLNTSTLKDGEFTSVITNGSHLISVKKELGSVLLSKKDVIAAGYIVQ</sequence>
<dbReference type="Proteomes" id="UP001516620">
    <property type="component" value="Unassembled WGS sequence"/>
</dbReference>
<proteinExistence type="predicted"/>
<feature type="signal peptide" evidence="1">
    <location>
        <begin position="1"/>
        <end position="22"/>
    </location>
</feature>
<keyword evidence="4" id="KW-1185">Reference proteome</keyword>
<accession>A0ABS2H5L4</accession>
<dbReference type="SUPFAM" id="SSF55383">
    <property type="entry name" value="Copper amine oxidase, domain N"/>
    <property type="match status" value="1"/>
</dbReference>
<gene>
    <name evidence="3" type="ORF">IM700_005425</name>
</gene>
<keyword evidence="1" id="KW-0732">Signal</keyword>
<evidence type="ECO:0000259" key="2">
    <source>
        <dbReference type="Pfam" id="PF07833"/>
    </source>
</evidence>
<evidence type="ECO:0000313" key="3">
    <source>
        <dbReference type="EMBL" id="MBM6995100.1"/>
    </source>
</evidence>
<feature type="domain" description="Copper amine oxidase-like N-terminal" evidence="2">
    <location>
        <begin position="40"/>
        <end position="92"/>
    </location>
</feature>
<comment type="caution">
    <text evidence="3">The sequence shown here is derived from an EMBL/GenBank/DDBJ whole genome shotgun (WGS) entry which is preliminary data.</text>
</comment>
<dbReference type="EMBL" id="JADCNN020000004">
    <property type="protein sequence ID" value="MBM6995100.1"/>
    <property type="molecule type" value="Genomic_DNA"/>
</dbReference>
<dbReference type="Pfam" id="PF07833">
    <property type="entry name" value="Cu_amine_oxidN1"/>
    <property type="match status" value="1"/>
</dbReference>
<evidence type="ECO:0000313" key="4">
    <source>
        <dbReference type="Proteomes" id="UP001516620"/>
    </source>
</evidence>
<feature type="chain" id="PRO_5046150149" description="Copper amine oxidase-like N-terminal domain-containing protein" evidence="1">
    <location>
        <begin position="23"/>
        <end position="171"/>
    </location>
</feature>
<protein>
    <recommendedName>
        <fullName evidence="2">Copper amine oxidase-like N-terminal domain-containing protein</fullName>
    </recommendedName>
</protein>
<dbReference type="RefSeq" id="WP_193415194.1">
    <property type="nucleotide sequence ID" value="NZ_JADCNN020000004.1"/>
</dbReference>